<dbReference type="Proteomes" id="UP000254332">
    <property type="component" value="Unassembled WGS sequence"/>
</dbReference>
<evidence type="ECO:0000313" key="1">
    <source>
        <dbReference type="EMBL" id="SUF67373.1"/>
    </source>
</evidence>
<dbReference type="EMBL" id="UGWQ01000001">
    <property type="protein sequence ID" value="SUF67373.1"/>
    <property type="molecule type" value="Genomic_DNA"/>
</dbReference>
<evidence type="ECO:0000313" key="3">
    <source>
        <dbReference type="Proteomes" id="UP000254332"/>
    </source>
</evidence>
<organism evidence="1 3">
    <name type="scientific">Salmonella enterica</name>
    <name type="common">Salmonella choleraesuis</name>
    <dbReference type="NCBI Taxonomy" id="28901"/>
    <lineage>
        <taxon>Bacteria</taxon>
        <taxon>Pseudomonadati</taxon>
        <taxon>Pseudomonadota</taxon>
        <taxon>Gammaproteobacteria</taxon>
        <taxon>Enterobacterales</taxon>
        <taxon>Enterobacteriaceae</taxon>
        <taxon>Salmonella</taxon>
    </lineage>
</organism>
<reference evidence="1 3" key="1">
    <citation type="submission" date="2018-06" db="EMBL/GenBank/DDBJ databases">
        <authorList>
            <consortium name="Pathogen Informatics"/>
            <person name="Doyle S."/>
        </authorList>
    </citation>
    <scope>NUCLEOTIDE SEQUENCE [LARGE SCALE GENOMIC DNA]</scope>
    <source>
        <strain evidence="1 3">NCTC10718</strain>
    </source>
</reference>
<name>A0A379QTF1_SALER</name>
<dbReference type="EMBL" id="UGWQ01000001">
    <property type="protein sequence ID" value="SUF67774.1"/>
    <property type="molecule type" value="Genomic_DNA"/>
</dbReference>
<evidence type="ECO:0000313" key="2">
    <source>
        <dbReference type="EMBL" id="SUF67774.1"/>
    </source>
</evidence>
<gene>
    <name evidence="1" type="ORF">NCTC10718_00016</name>
    <name evidence="2" type="ORF">NCTC10718_00434</name>
</gene>
<dbReference type="Pfam" id="PF06995">
    <property type="entry name" value="Phage_P2_GpU"/>
    <property type="match status" value="1"/>
</dbReference>
<dbReference type="InterPro" id="IPR009734">
    <property type="entry name" value="Myoviridae_GpU"/>
</dbReference>
<protein>
    <submittedName>
        <fullName evidence="1">P2 GpU</fullName>
    </submittedName>
</protein>
<proteinExistence type="predicted"/>
<accession>A0A379QTF1</accession>
<sequence length="297" mass="31415">MFALLGNIEFEVLTGPEALDASMGSEFAELSRIGGKPGLQFTGDKADEYHLTLMWHQQYCDPATQWQQLNAARLAHQALAFVTGSGDYLGYVVITDANPTWQMTDSGGRLQAMQVEVTLREFTGDPKNPLKPPAIRSNLPGVSAVARPSLAATGIGGMVRDAVGFARQAQSAMASVSGVIRVATQLKHNPVVAFSRVPGMIAGLDGVTRPLEKAFPLLNGLTDSLPEASRMVRAASDITTLTSDATAQLKGLHVDNLSNLPAVLDNTASLAGRAASVFNDASPGLSRMASRLLTRSL</sequence>
<dbReference type="AlphaFoldDB" id="A0A379QTF1"/>